<gene>
    <name evidence="5" type="ORF">A2817_02180</name>
</gene>
<reference evidence="5 6" key="1">
    <citation type="journal article" date="2016" name="Nat. Commun.">
        <title>Thousands of microbial genomes shed light on interconnected biogeochemical processes in an aquifer system.</title>
        <authorList>
            <person name="Anantharaman K."/>
            <person name="Brown C.T."/>
            <person name="Hug L.A."/>
            <person name="Sharon I."/>
            <person name="Castelle C.J."/>
            <person name="Probst A.J."/>
            <person name="Thomas B.C."/>
            <person name="Singh A."/>
            <person name="Wilkins M.J."/>
            <person name="Karaoz U."/>
            <person name="Brodie E.L."/>
            <person name="Williams K.H."/>
            <person name="Hubbard S.S."/>
            <person name="Banfield J.F."/>
        </authorList>
    </citation>
    <scope>NUCLEOTIDE SEQUENCE [LARGE SCALE GENOMIC DNA]</scope>
</reference>
<evidence type="ECO:0000259" key="4">
    <source>
        <dbReference type="Pfam" id="PF00535"/>
    </source>
</evidence>
<sequence length="364" mass="42964">MSNYLVTVNLVILNGEKYIRHCLDGILGQTYPKELIEFNILDNGSTDGTIDRITNYELRIKKNIPKFIFTKSKINLGMWPGQEELLKYSNGKYILGMAVDVILDKNFVKNAVEVMEQDSKIGAIQAKIYRFDQQPTTNDPQFTKIIDTCGFRIFKSRRIVNIGHGEKDRGQYDNLGEIFGIEGACPFFRKGTLENCGIEVRPRGFFEVEPQKLQTEIFDHDYFWYGDDLDLAWRMNLFGWKQVFVPSVIAWHDRQTTKNLKRNWSDYMFRVPARQQIPIKKRRLDWRNTRFTIIKNDYIINILKDLGYILTREVAVLVYTLLFEPKVFLELPRFLKLLPKMLQKRKEVMKRAQLSPEKIKKYFE</sequence>
<dbReference type="InterPro" id="IPR029044">
    <property type="entry name" value="Nucleotide-diphossugar_trans"/>
</dbReference>
<dbReference type="AlphaFoldDB" id="A0A1F8EGZ0"/>
<keyword evidence="3" id="KW-0808">Transferase</keyword>
<dbReference type="PANTHER" id="PTHR43179">
    <property type="entry name" value="RHAMNOSYLTRANSFERASE WBBL"/>
    <property type="match status" value="1"/>
</dbReference>
<proteinExistence type="inferred from homology"/>
<accession>A0A1F8EGZ0</accession>
<dbReference type="InterPro" id="IPR001173">
    <property type="entry name" value="Glyco_trans_2-like"/>
</dbReference>
<dbReference type="GO" id="GO:0016757">
    <property type="term" value="F:glycosyltransferase activity"/>
    <property type="evidence" value="ECO:0007669"/>
    <property type="project" value="UniProtKB-KW"/>
</dbReference>
<organism evidence="5 6">
    <name type="scientific">Candidatus Yanofskybacteria bacterium RIFCSPHIGHO2_01_FULL_39_8b</name>
    <dbReference type="NCBI Taxonomy" id="1802659"/>
    <lineage>
        <taxon>Bacteria</taxon>
        <taxon>Candidatus Yanofskyibacteriota</taxon>
    </lineage>
</organism>
<evidence type="ECO:0000313" key="6">
    <source>
        <dbReference type="Proteomes" id="UP000177594"/>
    </source>
</evidence>
<evidence type="ECO:0000256" key="1">
    <source>
        <dbReference type="ARBA" id="ARBA00006739"/>
    </source>
</evidence>
<protein>
    <recommendedName>
        <fullName evidence="4">Glycosyltransferase 2-like domain-containing protein</fullName>
    </recommendedName>
</protein>
<evidence type="ECO:0000313" key="5">
    <source>
        <dbReference type="EMBL" id="OGN00094.1"/>
    </source>
</evidence>
<feature type="domain" description="Glycosyltransferase 2-like" evidence="4">
    <location>
        <begin position="11"/>
        <end position="149"/>
    </location>
</feature>
<dbReference type="Gene3D" id="3.90.550.10">
    <property type="entry name" value="Spore Coat Polysaccharide Biosynthesis Protein SpsA, Chain A"/>
    <property type="match status" value="1"/>
</dbReference>
<dbReference type="Proteomes" id="UP000177594">
    <property type="component" value="Unassembled WGS sequence"/>
</dbReference>
<dbReference type="PANTHER" id="PTHR43179:SF12">
    <property type="entry name" value="GALACTOFURANOSYLTRANSFERASE GLFT2"/>
    <property type="match status" value="1"/>
</dbReference>
<evidence type="ECO:0000256" key="2">
    <source>
        <dbReference type="ARBA" id="ARBA00022676"/>
    </source>
</evidence>
<dbReference type="SUPFAM" id="SSF53448">
    <property type="entry name" value="Nucleotide-diphospho-sugar transferases"/>
    <property type="match status" value="1"/>
</dbReference>
<keyword evidence="2" id="KW-0328">Glycosyltransferase</keyword>
<comment type="caution">
    <text evidence="5">The sequence shown here is derived from an EMBL/GenBank/DDBJ whole genome shotgun (WGS) entry which is preliminary data.</text>
</comment>
<dbReference type="EMBL" id="MGIZ01000003">
    <property type="protein sequence ID" value="OGN00094.1"/>
    <property type="molecule type" value="Genomic_DNA"/>
</dbReference>
<name>A0A1F8EGZ0_9BACT</name>
<dbReference type="Pfam" id="PF00535">
    <property type="entry name" value="Glycos_transf_2"/>
    <property type="match status" value="1"/>
</dbReference>
<evidence type="ECO:0000256" key="3">
    <source>
        <dbReference type="ARBA" id="ARBA00022679"/>
    </source>
</evidence>
<comment type="similarity">
    <text evidence="1">Belongs to the glycosyltransferase 2 family.</text>
</comment>